<dbReference type="PANTHER" id="PTHR34475">
    <property type="match status" value="1"/>
</dbReference>
<keyword evidence="5" id="KW-1185">Reference proteome</keyword>
<keyword evidence="2" id="KW-1133">Transmembrane helix</keyword>
<name>A0ABY7VG58_9GAMM</name>
<dbReference type="Pfam" id="PF13413">
    <property type="entry name" value="HTH_25"/>
    <property type="match status" value="1"/>
</dbReference>
<dbReference type="RefSeq" id="WP_274052978.1">
    <property type="nucleotide sequence ID" value="NZ_CP059693.1"/>
</dbReference>
<protein>
    <submittedName>
        <fullName evidence="4">DUF4115 domain-containing protein</fullName>
    </submittedName>
</protein>
<dbReference type="EMBL" id="CP059693">
    <property type="protein sequence ID" value="WDE12692.1"/>
    <property type="molecule type" value="Genomic_DNA"/>
</dbReference>
<dbReference type="InterPro" id="IPR001387">
    <property type="entry name" value="Cro/C1-type_HTH"/>
</dbReference>
<keyword evidence="2" id="KW-0472">Membrane</keyword>
<proteinExistence type="predicted"/>
<dbReference type="Proteomes" id="UP001215231">
    <property type="component" value="Chromosome"/>
</dbReference>
<dbReference type="PANTHER" id="PTHR34475:SF1">
    <property type="entry name" value="CYTOSKELETON PROTEIN RODZ"/>
    <property type="match status" value="1"/>
</dbReference>
<feature type="domain" description="HTH cro/C1-type" evidence="3">
    <location>
        <begin position="23"/>
        <end position="52"/>
    </location>
</feature>
<dbReference type="PROSITE" id="PS50943">
    <property type="entry name" value="HTH_CROC1"/>
    <property type="match status" value="1"/>
</dbReference>
<evidence type="ECO:0000313" key="5">
    <source>
        <dbReference type="Proteomes" id="UP001215231"/>
    </source>
</evidence>
<gene>
    <name evidence="4" type="ORF">H3N35_04265</name>
</gene>
<dbReference type="InterPro" id="IPR010982">
    <property type="entry name" value="Lambda_DNA-bd_dom_sf"/>
</dbReference>
<feature type="compositionally biased region" description="Polar residues" evidence="1">
    <location>
        <begin position="178"/>
        <end position="191"/>
    </location>
</feature>
<dbReference type="Gene3D" id="1.10.260.40">
    <property type="entry name" value="lambda repressor-like DNA-binding domains"/>
    <property type="match status" value="1"/>
</dbReference>
<keyword evidence="2" id="KW-0812">Transmembrane</keyword>
<feature type="compositionally biased region" description="Polar residues" evidence="1">
    <location>
        <begin position="161"/>
        <end position="171"/>
    </location>
</feature>
<evidence type="ECO:0000256" key="2">
    <source>
        <dbReference type="SAM" id="Phobius"/>
    </source>
</evidence>
<feature type="region of interest" description="Disordered" evidence="1">
    <location>
        <begin position="145"/>
        <end position="191"/>
    </location>
</feature>
<dbReference type="InterPro" id="IPR050400">
    <property type="entry name" value="Bact_Cytoskel_RodZ"/>
</dbReference>
<feature type="transmembrane region" description="Helical" evidence="2">
    <location>
        <begin position="115"/>
        <end position="136"/>
    </location>
</feature>
<dbReference type="CDD" id="cd00093">
    <property type="entry name" value="HTH_XRE"/>
    <property type="match status" value="1"/>
</dbReference>
<evidence type="ECO:0000256" key="1">
    <source>
        <dbReference type="SAM" id="MobiDB-lite"/>
    </source>
</evidence>
<dbReference type="Pfam" id="PF13464">
    <property type="entry name" value="RodZ_C"/>
    <property type="match status" value="1"/>
</dbReference>
<sequence length="347" mass="37410">MSDENTAPELSEDMEVIGPGQMLAEARIQMGLSQEQVADKLNFRPGLVRDIEAEIFDKSLPTTFNRGYLRNYAKLVNISVEQVLASYEMLGVAEAQGAELQSFSKITKKQAETNLVMWISYLVLALLIGSTVMWWLQDVKEEDSSLSLPEQTPVEAVAPQTRGQSAASVSQGRDLETAQPQSATSAEQAQPSGIVQEIGQENTGQETLSAQVEPVVEEAQLASQQQENTGNGVALLDIEGSAAAEVDESQDLTAQQTQEPVNPVSTAVFTFSGDCYVNIFDATGERIAYGLKKSGYVMTISGIAPLNITIGRPDLVAINFDGQEVDMSNYPGSNIAKFNLPMNPPGP</sequence>
<reference evidence="4 5" key="1">
    <citation type="journal article" date="2022" name="Mar. Drugs">
        <title>Bioassay-Guided Fractionation Leads to the Detection of Cholic Acid Generated by the Rare Thalassomonas sp.</title>
        <authorList>
            <person name="Pheiffer F."/>
            <person name="Schneider Y.K."/>
            <person name="Hansen E.H."/>
            <person name="Andersen J.H."/>
            <person name="Isaksson J."/>
            <person name="Busche T."/>
            <person name="R C."/>
            <person name="Kalinowski J."/>
            <person name="Zyl L.V."/>
            <person name="Trindade M."/>
        </authorList>
    </citation>
    <scope>NUCLEOTIDE SEQUENCE [LARGE SCALE GENOMIC DNA]</scope>
    <source>
        <strain evidence="4 5">A5K-61T</strain>
    </source>
</reference>
<evidence type="ECO:0000259" key="3">
    <source>
        <dbReference type="PROSITE" id="PS50943"/>
    </source>
</evidence>
<organism evidence="4 5">
    <name type="scientific">Thalassomonas haliotis</name>
    <dbReference type="NCBI Taxonomy" id="485448"/>
    <lineage>
        <taxon>Bacteria</taxon>
        <taxon>Pseudomonadati</taxon>
        <taxon>Pseudomonadota</taxon>
        <taxon>Gammaproteobacteria</taxon>
        <taxon>Alteromonadales</taxon>
        <taxon>Colwelliaceae</taxon>
        <taxon>Thalassomonas</taxon>
    </lineage>
</organism>
<dbReference type="SUPFAM" id="SSF47413">
    <property type="entry name" value="lambda repressor-like DNA-binding domains"/>
    <property type="match status" value="1"/>
</dbReference>
<dbReference type="InterPro" id="IPR025194">
    <property type="entry name" value="RodZ-like_C"/>
</dbReference>
<evidence type="ECO:0000313" key="4">
    <source>
        <dbReference type="EMBL" id="WDE12692.1"/>
    </source>
</evidence>
<accession>A0ABY7VG58</accession>